<protein>
    <recommendedName>
        <fullName evidence="9">Kinetochore protein SPC25</fullName>
    </recommendedName>
</protein>
<keyword evidence="12" id="KW-1185">Reference proteome</keyword>
<keyword evidence="5 9" id="KW-0498">Mitosis</keyword>
<evidence type="ECO:0000313" key="13">
    <source>
        <dbReference type="RefSeq" id="XP_020085722.1"/>
    </source>
</evidence>
<keyword evidence="3 9" id="KW-0158">Chromosome</keyword>
<sequence length="315" mass="35698">MQGFAEESLVRRRMAELRLACEREIRSQRDRATLAAASLGRSLHSLRSLAHETLADREKLSELKDHLKELEADLGESLAVKTRKESKYTTTGESLSTTIARTEQLRKILTDQRAKRDGYAALLSKELVAIEALETTSGQDVVGKENIEEAILWYYKVLGFRSLGGEGVKFIFNKIDASNLDEEYSFTIRLDNDKYYLLHCDPYMEEINELVNDLNRTNDLFKFVRIMREKFQTTALNGTHPTASAFCPVSSSVTISSPPPTSVDTRSEKSVDQYLDIQAKDKCDLPKKLRSQHPALSPHGAPVRRSPRLMTKRFP</sequence>
<feature type="domain" description="Chromosome segregation protein Spc25 C-terminal" evidence="11">
    <location>
        <begin position="164"/>
        <end position="232"/>
    </location>
</feature>
<dbReference type="Pfam" id="PF08234">
    <property type="entry name" value="Spindle_Spc25"/>
    <property type="match status" value="1"/>
</dbReference>
<evidence type="ECO:0000256" key="4">
    <source>
        <dbReference type="ARBA" id="ARBA00022618"/>
    </source>
</evidence>
<dbReference type="OrthoDB" id="6353017at2759"/>
<dbReference type="CDD" id="cd23784">
    <property type="entry name" value="RWD_Spc25"/>
    <property type="match status" value="1"/>
</dbReference>
<keyword evidence="4 9" id="KW-0132">Cell division</keyword>
<name>A0A6P5EQD4_ANACO</name>
<reference evidence="12" key="1">
    <citation type="journal article" date="2015" name="Nat. Genet.">
        <title>The pineapple genome and the evolution of CAM photosynthesis.</title>
        <authorList>
            <person name="Ming R."/>
            <person name="VanBuren R."/>
            <person name="Wai C.M."/>
            <person name="Tang H."/>
            <person name="Schatz M.C."/>
            <person name="Bowers J.E."/>
            <person name="Lyons E."/>
            <person name="Wang M.L."/>
            <person name="Chen J."/>
            <person name="Biggers E."/>
            <person name="Zhang J."/>
            <person name="Huang L."/>
            <person name="Zhang L."/>
            <person name="Miao W."/>
            <person name="Zhang J."/>
            <person name="Ye Z."/>
            <person name="Miao C."/>
            <person name="Lin Z."/>
            <person name="Wang H."/>
            <person name="Zhou H."/>
            <person name="Yim W.C."/>
            <person name="Priest H.D."/>
            <person name="Zheng C."/>
            <person name="Woodhouse M."/>
            <person name="Edger P.P."/>
            <person name="Guyot R."/>
            <person name="Guo H.B."/>
            <person name="Guo H."/>
            <person name="Zheng G."/>
            <person name="Singh R."/>
            <person name="Sharma A."/>
            <person name="Min X."/>
            <person name="Zheng Y."/>
            <person name="Lee H."/>
            <person name="Gurtowski J."/>
            <person name="Sedlazeck F.J."/>
            <person name="Harkess A."/>
            <person name="McKain M.R."/>
            <person name="Liao Z."/>
            <person name="Fang J."/>
            <person name="Liu J."/>
            <person name="Zhang X."/>
            <person name="Zhang Q."/>
            <person name="Hu W."/>
            <person name="Qin Y."/>
            <person name="Wang K."/>
            <person name="Chen L.Y."/>
            <person name="Shirley N."/>
            <person name="Lin Y.R."/>
            <person name="Liu L.Y."/>
            <person name="Hernandez A.G."/>
            <person name="Wright C.L."/>
            <person name="Bulone V."/>
            <person name="Tuskan G.A."/>
            <person name="Heath K."/>
            <person name="Zee F."/>
            <person name="Moore P.H."/>
            <person name="Sunkar R."/>
            <person name="Leebens-Mack J.H."/>
            <person name="Mockler T."/>
            <person name="Bennetzen J.L."/>
            <person name="Freeling M."/>
            <person name="Sankoff D."/>
            <person name="Paterson A.H."/>
            <person name="Zhu X."/>
            <person name="Yang X."/>
            <person name="Smith J.A."/>
            <person name="Cushman J.C."/>
            <person name="Paull R.E."/>
            <person name="Yu Q."/>
        </authorList>
    </citation>
    <scope>NUCLEOTIDE SEQUENCE [LARGE SCALE GENOMIC DNA]</scope>
    <source>
        <strain evidence="12">cv. F153</strain>
    </source>
</reference>
<evidence type="ECO:0000256" key="7">
    <source>
        <dbReference type="ARBA" id="ARBA00023306"/>
    </source>
</evidence>
<comment type="subcellular location">
    <subcellularLocation>
        <location evidence="1">Chromosome</location>
        <location evidence="1">Centromere</location>
    </subcellularLocation>
    <subcellularLocation>
        <location evidence="9">Nucleus</location>
    </subcellularLocation>
    <subcellularLocation>
        <location evidence="9">Chromosome</location>
        <location evidence="9">Centromere</location>
        <location evidence="9">Kinetochore</location>
    </subcellularLocation>
</comment>
<dbReference type="AlphaFoldDB" id="A0A6P5EQD4"/>
<evidence type="ECO:0000256" key="1">
    <source>
        <dbReference type="ARBA" id="ARBA00004584"/>
    </source>
</evidence>
<evidence type="ECO:0000313" key="12">
    <source>
        <dbReference type="Proteomes" id="UP000515123"/>
    </source>
</evidence>
<evidence type="ECO:0000256" key="10">
    <source>
        <dbReference type="SAM" id="MobiDB-lite"/>
    </source>
</evidence>
<dbReference type="GO" id="GO:0051301">
    <property type="term" value="P:cell division"/>
    <property type="evidence" value="ECO:0007669"/>
    <property type="project" value="UniProtKB-UniRule"/>
</dbReference>
<dbReference type="PANTHER" id="PTHR14281:SF0">
    <property type="entry name" value="KINETOCHORE PROTEIN SPC25"/>
    <property type="match status" value="1"/>
</dbReference>
<dbReference type="GO" id="GO:0031262">
    <property type="term" value="C:Ndc80 complex"/>
    <property type="evidence" value="ECO:0007669"/>
    <property type="project" value="InterPro"/>
</dbReference>
<evidence type="ECO:0000256" key="8">
    <source>
        <dbReference type="ARBA" id="ARBA00023328"/>
    </source>
</evidence>
<feature type="compositionally biased region" description="Basic residues" evidence="10">
    <location>
        <begin position="305"/>
        <end position="315"/>
    </location>
</feature>
<comment type="similarity">
    <text evidence="2 9">Belongs to the SPC25 family.</text>
</comment>
<proteinExistence type="inferred from homology"/>
<evidence type="ECO:0000256" key="5">
    <source>
        <dbReference type="ARBA" id="ARBA00022776"/>
    </source>
</evidence>
<feature type="region of interest" description="Disordered" evidence="10">
    <location>
        <begin position="282"/>
        <end position="315"/>
    </location>
</feature>
<gene>
    <name evidence="13" type="primary">LOC109708408</name>
</gene>
<dbReference type="RefSeq" id="XP_020085722.1">
    <property type="nucleotide sequence ID" value="XM_020230133.1"/>
</dbReference>
<dbReference type="InterPro" id="IPR045143">
    <property type="entry name" value="Spc25"/>
</dbReference>
<accession>A0A6P5EQD4</accession>
<keyword evidence="9" id="KW-0539">Nucleus</keyword>
<keyword evidence="8 9" id="KW-0137">Centromere</keyword>
<dbReference type="Proteomes" id="UP000515123">
    <property type="component" value="Linkage group 4"/>
</dbReference>
<evidence type="ECO:0000256" key="3">
    <source>
        <dbReference type="ARBA" id="ARBA00022454"/>
    </source>
</evidence>
<dbReference type="Gene3D" id="3.30.457.50">
    <property type="entry name" value="Chromosome segregation protein Spc25"/>
    <property type="match status" value="1"/>
</dbReference>
<evidence type="ECO:0000256" key="6">
    <source>
        <dbReference type="ARBA" id="ARBA00023054"/>
    </source>
</evidence>
<keyword evidence="9" id="KW-0995">Kinetochore</keyword>
<dbReference type="FunFam" id="3.30.457.50:FF:000001">
    <property type="entry name" value="Probable kinetochore protein spc25"/>
    <property type="match status" value="1"/>
</dbReference>
<dbReference type="GeneID" id="109708408"/>
<comment type="subunit">
    <text evidence="9">Component of the NDC80 complex.</text>
</comment>
<organism evidence="12 13">
    <name type="scientific">Ananas comosus</name>
    <name type="common">Pineapple</name>
    <name type="synonym">Ananas ananas</name>
    <dbReference type="NCBI Taxonomy" id="4615"/>
    <lineage>
        <taxon>Eukaryota</taxon>
        <taxon>Viridiplantae</taxon>
        <taxon>Streptophyta</taxon>
        <taxon>Embryophyta</taxon>
        <taxon>Tracheophyta</taxon>
        <taxon>Spermatophyta</taxon>
        <taxon>Magnoliopsida</taxon>
        <taxon>Liliopsida</taxon>
        <taxon>Poales</taxon>
        <taxon>Bromeliaceae</taxon>
        <taxon>Bromelioideae</taxon>
        <taxon>Ananas</taxon>
    </lineage>
</organism>
<keyword evidence="7 9" id="KW-0131">Cell cycle</keyword>
<dbReference type="InterPro" id="IPR013255">
    <property type="entry name" value="Spc25_C"/>
</dbReference>
<evidence type="ECO:0000256" key="9">
    <source>
        <dbReference type="RuleBase" id="RU367150"/>
    </source>
</evidence>
<dbReference type="GO" id="GO:0007059">
    <property type="term" value="P:chromosome segregation"/>
    <property type="evidence" value="ECO:0007669"/>
    <property type="project" value="InterPro"/>
</dbReference>
<evidence type="ECO:0000259" key="11">
    <source>
        <dbReference type="Pfam" id="PF08234"/>
    </source>
</evidence>
<comment type="function">
    <text evidence="9">Acts as a component of the essential kinetochore-associated NDC80 complex, which is required for chromosome segregation and spindle checkpoint activity.</text>
</comment>
<reference evidence="13" key="2">
    <citation type="submission" date="2025-08" db="UniProtKB">
        <authorList>
            <consortium name="RefSeq"/>
        </authorList>
    </citation>
    <scope>IDENTIFICATION</scope>
    <source>
        <tissue evidence="13">Leaf</tissue>
    </source>
</reference>
<evidence type="ECO:0000256" key="2">
    <source>
        <dbReference type="ARBA" id="ARBA00006379"/>
    </source>
</evidence>
<dbReference type="GO" id="GO:0005634">
    <property type="term" value="C:nucleus"/>
    <property type="evidence" value="ECO:0007669"/>
    <property type="project" value="UniProtKB-SubCell"/>
</dbReference>
<keyword evidence="6" id="KW-0175">Coiled coil</keyword>
<dbReference type="PANTHER" id="PTHR14281">
    <property type="entry name" value="KINETOCHORE PROTEIN SPC25-RELATED"/>
    <property type="match status" value="1"/>
</dbReference>